<evidence type="ECO:0000259" key="1">
    <source>
        <dbReference type="Pfam" id="PF08818"/>
    </source>
</evidence>
<dbReference type="Proteomes" id="UP001589797">
    <property type="component" value="Unassembled WGS sequence"/>
</dbReference>
<feature type="domain" description="YdhG-like" evidence="1">
    <location>
        <begin position="25"/>
        <end position="131"/>
    </location>
</feature>
<reference evidence="2 3" key="1">
    <citation type="submission" date="2024-09" db="EMBL/GenBank/DDBJ databases">
        <authorList>
            <person name="Sun Q."/>
            <person name="Mori K."/>
        </authorList>
    </citation>
    <scope>NUCLEOTIDE SEQUENCE [LARGE SCALE GENOMIC DNA]</scope>
    <source>
        <strain evidence="2 3">CCM 7650</strain>
    </source>
</reference>
<dbReference type="EMBL" id="JBHLWI010000043">
    <property type="protein sequence ID" value="MFC0264132.1"/>
    <property type="molecule type" value="Genomic_DNA"/>
</dbReference>
<gene>
    <name evidence="2" type="ORF">ACFFIP_15670</name>
</gene>
<protein>
    <submittedName>
        <fullName evidence="2">DUF1801 domain-containing protein</fullName>
    </submittedName>
</protein>
<name>A0ABV6FX29_9BACT</name>
<proteinExistence type="predicted"/>
<keyword evidence="3" id="KW-1185">Reference proteome</keyword>
<accession>A0ABV6FX29</accession>
<organism evidence="2 3">
    <name type="scientific">Fontibacter flavus</name>
    <dbReference type="NCBI Taxonomy" id="654838"/>
    <lineage>
        <taxon>Bacteria</taxon>
        <taxon>Pseudomonadati</taxon>
        <taxon>Bacteroidota</taxon>
        <taxon>Cytophagia</taxon>
        <taxon>Cytophagales</taxon>
        <taxon>Cyclobacteriaceae</taxon>
        <taxon>Fontibacter</taxon>
    </lineage>
</organism>
<dbReference type="Pfam" id="PF08818">
    <property type="entry name" value="DUF1801"/>
    <property type="match status" value="1"/>
</dbReference>
<sequence length="141" mass="15696">MPENKTKETDSSVWDFIQAVENEQKRQDSLALIEILKDASGHEPKMWGTSIIGFGSYHYKYQSGHEGDAPLVGFSPRKNAITLYFSCDVNGQHADLLAKLGKHKTGKGCVYINKLSDVNPEITKDLAKASISFTLEKYADK</sequence>
<dbReference type="InterPro" id="IPR014922">
    <property type="entry name" value="YdhG-like"/>
</dbReference>
<evidence type="ECO:0000313" key="3">
    <source>
        <dbReference type="Proteomes" id="UP001589797"/>
    </source>
</evidence>
<comment type="caution">
    <text evidence="2">The sequence shown here is derived from an EMBL/GenBank/DDBJ whole genome shotgun (WGS) entry which is preliminary data.</text>
</comment>
<evidence type="ECO:0000313" key="2">
    <source>
        <dbReference type="EMBL" id="MFC0264132.1"/>
    </source>
</evidence>
<dbReference type="SUPFAM" id="SSF159888">
    <property type="entry name" value="YdhG-like"/>
    <property type="match status" value="1"/>
</dbReference>
<dbReference type="RefSeq" id="WP_382388641.1">
    <property type="nucleotide sequence ID" value="NZ_JBHLWI010000043.1"/>
</dbReference>